<comment type="caution">
    <text evidence="1">The sequence shown here is derived from an EMBL/GenBank/DDBJ whole genome shotgun (WGS) entry which is preliminary data.</text>
</comment>
<protein>
    <submittedName>
        <fullName evidence="1">Uncharacterized protein</fullName>
    </submittedName>
</protein>
<organism evidence="1 2">
    <name type="scientific">Herbaspirillum huttiense subsp. lycopersici</name>
    <dbReference type="NCBI Taxonomy" id="3074428"/>
    <lineage>
        <taxon>Bacteria</taxon>
        <taxon>Pseudomonadati</taxon>
        <taxon>Pseudomonadota</taxon>
        <taxon>Betaproteobacteria</taxon>
        <taxon>Burkholderiales</taxon>
        <taxon>Oxalobacteraceae</taxon>
        <taxon>Herbaspirillum</taxon>
    </lineage>
</organism>
<accession>A0ABU2EGY6</accession>
<dbReference type="EMBL" id="JAVLSJ010000002">
    <property type="protein sequence ID" value="MDR9847391.1"/>
    <property type="molecule type" value="Genomic_DNA"/>
</dbReference>
<dbReference type="Proteomes" id="UP001246576">
    <property type="component" value="Unassembled WGS sequence"/>
</dbReference>
<proteinExistence type="predicted"/>
<gene>
    <name evidence="1" type="ORF">RI048_04125</name>
</gene>
<reference evidence="1" key="1">
    <citation type="submission" date="2023-09" db="EMBL/GenBank/DDBJ databases">
        <title>Description of first Herbaspirillum huttiense subsp. nephrolepsisexaltata and Herbaspirillum huttiense subsp. lycopersicon.</title>
        <authorList>
            <person name="Poudel M."/>
            <person name="Sharma A."/>
            <person name="Goss E."/>
            <person name="Tapia J.H."/>
            <person name="Harmon C.M."/>
            <person name="Jones J.B."/>
        </authorList>
    </citation>
    <scope>NUCLEOTIDE SEQUENCE</scope>
    <source>
        <strain evidence="1">SE1</strain>
    </source>
</reference>
<evidence type="ECO:0000313" key="1">
    <source>
        <dbReference type="EMBL" id="MDR9847391.1"/>
    </source>
</evidence>
<keyword evidence="2" id="KW-1185">Reference proteome</keyword>
<name>A0ABU2EGY6_9BURK</name>
<evidence type="ECO:0000313" key="2">
    <source>
        <dbReference type="Proteomes" id="UP001246576"/>
    </source>
</evidence>
<sequence length="157" mass="17674">MLWLVSLTALAAPSEDVVKSCLSGTARNGVSRTAIETGSFYLQDEYQPGYQAEYLLFRGMEIGSAQSGRGDALLYRGRLYPLRRAVKLPQTRSRERPAIQVALADWSLIRENGKQYLCVSDQFDGIGRSGSFQKARYGYLLETWKKGRLFFFDGLVD</sequence>